<dbReference type="NCBIfam" id="TIGR01764">
    <property type="entry name" value="excise"/>
    <property type="match status" value="1"/>
</dbReference>
<dbReference type="InterPro" id="IPR050595">
    <property type="entry name" value="Bact_response_regulator"/>
</dbReference>
<dbReference type="AlphaFoldDB" id="A0A7X0MXP2"/>
<dbReference type="InterPro" id="IPR001789">
    <property type="entry name" value="Sig_transdc_resp-reg_receiver"/>
</dbReference>
<dbReference type="PANTHER" id="PTHR44591:SF3">
    <property type="entry name" value="RESPONSE REGULATORY DOMAIN-CONTAINING PROTEIN"/>
    <property type="match status" value="1"/>
</dbReference>
<dbReference type="Pfam" id="PF00072">
    <property type="entry name" value="Response_reg"/>
    <property type="match status" value="1"/>
</dbReference>
<dbReference type="InterPro" id="IPR010093">
    <property type="entry name" value="SinI_DNA-bd"/>
</dbReference>
<dbReference type="RefSeq" id="WP_166849268.1">
    <property type="nucleotide sequence ID" value="NZ_JAAONY010000001.1"/>
</dbReference>
<dbReference type="InterPro" id="IPR009061">
    <property type="entry name" value="DNA-bd_dom_put_sf"/>
</dbReference>
<dbReference type="PANTHER" id="PTHR44591">
    <property type="entry name" value="STRESS RESPONSE REGULATOR PROTEIN 1"/>
    <property type="match status" value="1"/>
</dbReference>
<dbReference type="InParanoid" id="A0A7X0MXP2"/>
<dbReference type="InterPro" id="IPR041657">
    <property type="entry name" value="HTH_17"/>
</dbReference>
<comment type="caution">
    <text evidence="4">The sequence shown here is derived from an EMBL/GenBank/DDBJ whole genome shotgun (WGS) entry which is preliminary data.</text>
</comment>
<keyword evidence="5" id="KW-1185">Reference proteome</keyword>
<evidence type="ECO:0000256" key="2">
    <source>
        <dbReference type="PROSITE-ProRule" id="PRU00169"/>
    </source>
</evidence>
<evidence type="ECO:0000256" key="1">
    <source>
        <dbReference type="ARBA" id="ARBA00022553"/>
    </source>
</evidence>
<evidence type="ECO:0000259" key="3">
    <source>
        <dbReference type="PROSITE" id="PS50110"/>
    </source>
</evidence>
<dbReference type="SUPFAM" id="SSF46955">
    <property type="entry name" value="Putative DNA-binding domain"/>
    <property type="match status" value="1"/>
</dbReference>
<evidence type="ECO:0000313" key="4">
    <source>
        <dbReference type="EMBL" id="MBB6521162.1"/>
    </source>
</evidence>
<dbReference type="EMBL" id="JACHHT010000001">
    <property type="protein sequence ID" value="MBB6521162.1"/>
    <property type="molecule type" value="Genomic_DNA"/>
</dbReference>
<dbReference type="Proteomes" id="UP000528457">
    <property type="component" value="Unassembled WGS sequence"/>
</dbReference>
<gene>
    <name evidence="4" type="ORF">HNR48_001440</name>
</gene>
<name>A0A7X0MXP2_9GAMM</name>
<dbReference type="Gene3D" id="1.10.1660.10">
    <property type="match status" value="1"/>
</dbReference>
<dbReference type="SUPFAM" id="SSF52172">
    <property type="entry name" value="CheY-like"/>
    <property type="match status" value="1"/>
</dbReference>
<dbReference type="Gene3D" id="3.40.50.2300">
    <property type="match status" value="1"/>
</dbReference>
<sequence>MDKTRVLTTGEAAKYCGVNFRTVIRWIERGRLEAYKLPGRGDHRIRLEDFIHFLKSNDMPVPEELCPEVSSSKVLVVEDQLEMASAMRRVLRRAGYEVEVAADGFAAGLMLAQCQPAVMTLDIKMPGMDGYEVLKTMREQAVYKNVKVLVVSAETPAGMQKALEFGANDVLSKPFDNDELLDKVATLMGTVSEARTATA</sequence>
<accession>A0A7X0MXP2</accession>
<dbReference type="SMART" id="SM00448">
    <property type="entry name" value="REC"/>
    <property type="match status" value="1"/>
</dbReference>
<dbReference type="CDD" id="cd00156">
    <property type="entry name" value="REC"/>
    <property type="match status" value="1"/>
</dbReference>
<feature type="modified residue" description="4-aspartylphosphate" evidence="2">
    <location>
        <position position="122"/>
    </location>
</feature>
<feature type="domain" description="Response regulatory" evidence="3">
    <location>
        <begin position="73"/>
        <end position="188"/>
    </location>
</feature>
<organism evidence="4 5">
    <name type="scientific">Pseudoteredinibacter isoporae</name>
    <dbReference type="NCBI Taxonomy" id="570281"/>
    <lineage>
        <taxon>Bacteria</taxon>
        <taxon>Pseudomonadati</taxon>
        <taxon>Pseudomonadota</taxon>
        <taxon>Gammaproteobacteria</taxon>
        <taxon>Cellvibrionales</taxon>
        <taxon>Cellvibrionaceae</taxon>
        <taxon>Pseudoteredinibacter</taxon>
    </lineage>
</organism>
<dbReference type="PROSITE" id="PS50110">
    <property type="entry name" value="RESPONSE_REGULATORY"/>
    <property type="match status" value="1"/>
</dbReference>
<keyword evidence="1 2" id="KW-0597">Phosphoprotein</keyword>
<dbReference type="Pfam" id="PF12728">
    <property type="entry name" value="HTH_17"/>
    <property type="match status" value="1"/>
</dbReference>
<dbReference type="InterPro" id="IPR011006">
    <property type="entry name" value="CheY-like_superfamily"/>
</dbReference>
<protein>
    <submittedName>
        <fullName evidence="4">Excisionase family DNA binding protein</fullName>
    </submittedName>
</protein>
<reference evidence="4 5" key="1">
    <citation type="submission" date="2020-08" db="EMBL/GenBank/DDBJ databases">
        <title>Genomic Encyclopedia of Type Strains, Phase IV (KMG-IV): sequencing the most valuable type-strain genomes for metagenomic binning, comparative biology and taxonomic classification.</title>
        <authorList>
            <person name="Goeker M."/>
        </authorList>
    </citation>
    <scope>NUCLEOTIDE SEQUENCE [LARGE SCALE GENOMIC DNA]</scope>
    <source>
        <strain evidence="4 5">DSM 22368</strain>
    </source>
</reference>
<dbReference type="GO" id="GO:0000160">
    <property type="term" value="P:phosphorelay signal transduction system"/>
    <property type="evidence" value="ECO:0007669"/>
    <property type="project" value="InterPro"/>
</dbReference>
<evidence type="ECO:0000313" key="5">
    <source>
        <dbReference type="Proteomes" id="UP000528457"/>
    </source>
</evidence>
<proteinExistence type="predicted"/>
<dbReference type="GO" id="GO:0003677">
    <property type="term" value="F:DNA binding"/>
    <property type="evidence" value="ECO:0007669"/>
    <property type="project" value="InterPro"/>
</dbReference>